<keyword evidence="1" id="KW-0175">Coiled coil</keyword>
<evidence type="ECO:0000313" key="2">
    <source>
        <dbReference type="EMBL" id="KAG1901522.1"/>
    </source>
</evidence>
<organism evidence="2 3">
    <name type="scientific">Suillus fuscotomentosus</name>
    <dbReference type="NCBI Taxonomy" id="1912939"/>
    <lineage>
        <taxon>Eukaryota</taxon>
        <taxon>Fungi</taxon>
        <taxon>Dikarya</taxon>
        <taxon>Basidiomycota</taxon>
        <taxon>Agaricomycotina</taxon>
        <taxon>Agaricomycetes</taxon>
        <taxon>Agaricomycetidae</taxon>
        <taxon>Boletales</taxon>
        <taxon>Suillineae</taxon>
        <taxon>Suillaceae</taxon>
        <taxon>Suillus</taxon>
    </lineage>
</organism>
<dbReference type="EMBL" id="JABBWK010000021">
    <property type="protein sequence ID" value="KAG1901522.1"/>
    <property type="molecule type" value="Genomic_DNA"/>
</dbReference>
<proteinExistence type="predicted"/>
<gene>
    <name evidence="2" type="ORF">F5891DRAFT_950348</name>
</gene>
<dbReference type="RefSeq" id="XP_041227097.1">
    <property type="nucleotide sequence ID" value="XM_041374949.1"/>
</dbReference>
<evidence type="ECO:0000256" key="1">
    <source>
        <dbReference type="SAM" id="Coils"/>
    </source>
</evidence>
<sequence>MALKNPHEAIRPDFNAREHQSARQQLIADGLNEDQATHMLKSLWTLKNNANKAHCNERQEQIQEMCQQEEEEKQQHLQVLQDEEEAACLEERKKNKNKYAPFARGKIKAGDYCELHYFTNKGLDNANKSAQIAEPDVLVMLPSADGIHSWVPADAVKDPKASPVMKDENLTWEEFNEAVACIINYMRTHDWLVERVNMLIQFWSALQQHHWCHASDPLKQCVLLLYQSQQHRRWHLSIGTGLTWSLEEINQDLLLEA</sequence>
<accession>A0AAD4E8G2</accession>
<comment type="caution">
    <text evidence="2">The sequence shown here is derived from an EMBL/GenBank/DDBJ whole genome shotgun (WGS) entry which is preliminary data.</text>
</comment>
<reference evidence="2" key="1">
    <citation type="journal article" date="2020" name="New Phytol.">
        <title>Comparative genomics reveals dynamic genome evolution in host specialist ectomycorrhizal fungi.</title>
        <authorList>
            <person name="Lofgren L.A."/>
            <person name="Nguyen N.H."/>
            <person name="Vilgalys R."/>
            <person name="Ruytinx J."/>
            <person name="Liao H.L."/>
            <person name="Branco S."/>
            <person name="Kuo A."/>
            <person name="LaButti K."/>
            <person name="Lipzen A."/>
            <person name="Andreopoulos W."/>
            <person name="Pangilinan J."/>
            <person name="Riley R."/>
            <person name="Hundley H."/>
            <person name="Na H."/>
            <person name="Barry K."/>
            <person name="Grigoriev I.V."/>
            <person name="Stajich J.E."/>
            <person name="Kennedy P.G."/>
        </authorList>
    </citation>
    <scope>NUCLEOTIDE SEQUENCE</scope>
    <source>
        <strain evidence="2">FC203</strain>
    </source>
</reference>
<keyword evidence="3" id="KW-1185">Reference proteome</keyword>
<name>A0AAD4E8G2_9AGAM</name>
<evidence type="ECO:0000313" key="3">
    <source>
        <dbReference type="Proteomes" id="UP001195769"/>
    </source>
</evidence>
<dbReference type="Proteomes" id="UP001195769">
    <property type="component" value="Unassembled WGS sequence"/>
</dbReference>
<feature type="coiled-coil region" evidence="1">
    <location>
        <begin position="52"/>
        <end position="86"/>
    </location>
</feature>
<dbReference type="AlphaFoldDB" id="A0AAD4E8G2"/>
<protein>
    <submittedName>
        <fullName evidence="2">Uncharacterized protein</fullName>
    </submittedName>
</protein>
<dbReference type="GeneID" id="64669247"/>